<protein>
    <submittedName>
        <fullName evidence="8">ULP_PROTEASE domain-containing protein</fullName>
    </submittedName>
</protein>
<evidence type="ECO:0000313" key="6">
    <source>
        <dbReference type="EMBL" id="VDM44789.1"/>
    </source>
</evidence>
<gene>
    <name evidence="6" type="ORF">TCNE_LOCUS13468</name>
</gene>
<keyword evidence="7" id="KW-1185">Reference proteome</keyword>
<reference evidence="6 7" key="2">
    <citation type="submission" date="2018-11" db="EMBL/GenBank/DDBJ databases">
        <authorList>
            <consortium name="Pathogen Informatics"/>
        </authorList>
    </citation>
    <scope>NUCLEOTIDE SEQUENCE [LARGE SCALE GENOMIC DNA]</scope>
</reference>
<keyword evidence="3" id="KW-0378">Hydrolase</keyword>
<evidence type="ECO:0000313" key="7">
    <source>
        <dbReference type="Proteomes" id="UP000050794"/>
    </source>
</evidence>
<dbReference type="WBParaSite" id="TCNE_0001346801-mRNA-1">
    <property type="protein sequence ID" value="TCNE_0001346801-mRNA-1"/>
    <property type="gene ID" value="TCNE_0001346801"/>
</dbReference>
<dbReference type="InterPro" id="IPR003653">
    <property type="entry name" value="Peptidase_C48_C"/>
</dbReference>
<feature type="domain" description="Ubiquitin-like protease family profile" evidence="5">
    <location>
        <begin position="144"/>
        <end position="300"/>
    </location>
</feature>
<dbReference type="EMBL" id="UYWY01021738">
    <property type="protein sequence ID" value="VDM44789.1"/>
    <property type="molecule type" value="Genomic_DNA"/>
</dbReference>
<dbReference type="Pfam" id="PF02902">
    <property type="entry name" value="Peptidase_C48"/>
    <property type="match status" value="1"/>
</dbReference>
<accession>A0A183UY98</accession>
<dbReference type="PROSITE" id="PS50600">
    <property type="entry name" value="ULP_PROTEASE"/>
    <property type="match status" value="1"/>
</dbReference>
<evidence type="ECO:0000256" key="1">
    <source>
        <dbReference type="ARBA" id="ARBA00005234"/>
    </source>
</evidence>
<evidence type="ECO:0000256" key="4">
    <source>
        <dbReference type="SAM" id="MobiDB-lite"/>
    </source>
</evidence>
<dbReference type="InterPro" id="IPR038765">
    <property type="entry name" value="Papain-like_cys_pep_sf"/>
</dbReference>
<organism evidence="7 8">
    <name type="scientific">Toxocara canis</name>
    <name type="common">Canine roundworm</name>
    <dbReference type="NCBI Taxonomy" id="6265"/>
    <lineage>
        <taxon>Eukaryota</taxon>
        <taxon>Metazoa</taxon>
        <taxon>Ecdysozoa</taxon>
        <taxon>Nematoda</taxon>
        <taxon>Chromadorea</taxon>
        <taxon>Rhabditida</taxon>
        <taxon>Spirurina</taxon>
        <taxon>Ascaridomorpha</taxon>
        <taxon>Ascaridoidea</taxon>
        <taxon>Toxocaridae</taxon>
        <taxon>Toxocara</taxon>
    </lineage>
</organism>
<dbReference type="Proteomes" id="UP000050794">
    <property type="component" value="Unassembled WGS sequence"/>
</dbReference>
<name>A0A183UY98_TOXCA</name>
<dbReference type="GO" id="GO:0008234">
    <property type="term" value="F:cysteine-type peptidase activity"/>
    <property type="evidence" value="ECO:0007669"/>
    <property type="project" value="InterPro"/>
</dbReference>
<evidence type="ECO:0000256" key="2">
    <source>
        <dbReference type="ARBA" id="ARBA00022670"/>
    </source>
</evidence>
<proteinExistence type="inferred from homology"/>
<dbReference type="AlphaFoldDB" id="A0A183UY98"/>
<evidence type="ECO:0000259" key="5">
    <source>
        <dbReference type="PROSITE" id="PS50600"/>
    </source>
</evidence>
<keyword evidence="2" id="KW-0645">Protease</keyword>
<dbReference type="GO" id="GO:0006508">
    <property type="term" value="P:proteolysis"/>
    <property type="evidence" value="ECO:0007669"/>
    <property type="project" value="UniProtKB-KW"/>
</dbReference>
<dbReference type="SUPFAM" id="SSF54001">
    <property type="entry name" value="Cysteine proteinases"/>
    <property type="match status" value="1"/>
</dbReference>
<evidence type="ECO:0000313" key="8">
    <source>
        <dbReference type="WBParaSite" id="TCNE_0001346801-mRNA-1"/>
    </source>
</evidence>
<feature type="region of interest" description="Disordered" evidence="4">
    <location>
        <begin position="328"/>
        <end position="409"/>
    </location>
</feature>
<sequence>MPRLKRKSYEQRTREAKEARKVARAQKKECVGNSVDSAKCMRVGEINAGGDGAERSRVVNGGRREDLVVNTSTTGQRQHLVINTSTRAEGEQLVIDTSATAEPLCDRLKNIALNSPHPPALPANESLPDVIAEHLQLVQAIIGSELGEHSLRDLVDPVSWLDAQTIYAYLEAVARSAAVAVVIVQPYIWMLRIANAESVAPYRYVRHYVRNYIDDWELLLVPIVLPGHHALGAYRRSARTFEYYDSLLNPISDETRAAVTGMLDVLHPGVDHVFVNSRDVVRQHDGSSCGVIACFTAQQLMAGRPTNDVAFDSSRFRQVIYDTVTAPRAQRDGSAVPNTTHPTGTGDADTVASAHVVRGNAKVTRSSTARTRAAKRGGDSVEGSGTPKRLPTRTSARKSVPADNRVGSALPKRFRAASAQLPPAFTLGKMDKPCPNCAALHFAKESFLCCSGGRVSVPYISQPKLFKDLSGGLHRHSKSFLNNIRNINSLFAMASLTANEEHLGRGMQVYKISVELYVNVSALYERGGRPSYGNYYHYDVDEANQLRKSTERGAQLEWELLVDVDHCLRQNN</sequence>
<dbReference type="Gene3D" id="3.40.395.10">
    <property type="entry name" value="Adenoviral Proteinase, Chain A"/>
    <property type="match status" value="1"/>
</dbReference>
<reference evidence="8" key="1">
    <citation type="submission" date="2016-06" db="UniProtKB">
        <authorList>
            <consortium name="WormBaseParasite"/>
        </authorList>
    </citation>
    <scope>IDENTIFICATION</scope>
</reference>
<feature type="compositionally biased region" description="Basic and acidic residues" evidence="4">
    <location>
        <begin position="7"/>
        <end position="21"/>
    </location>
</feature>
<evidence type="ECO:0000256" key="3">
    <source>
        <dbReference type="ARBA" id="ARBA00022801"/>
    </source>
</evidence>
<feature type="region of interest" description="Disordered" evidence="4">
    <location>
        <begin position="1"/>
        <end position="21"/>
    </location>
</feature>
<comment type="similarity">
    <text evidence="1">Belongs to the peptidase C48 family.</text>
</comment>